<keyword evidence="3" id="KW-0436">Ligase</keyword>
<protein>
    <recommendedName>
        <fullName evidence="2">Proline--tRNA ligase</fullName>
        <ecNumber evidence="1">6.1.1.15</ecNumber>
    </recommendedName>
    <alternativeName>
        <fullName evidence="8">Prolyl-tRNA synthetase</fullName>
    </alternativeName>
</protein>
<dbReference type="SUPFAM" id="SSF52954">
    <property type="entry name" value="Class II aaRS ABD-related"/>
    <property type="match status" value="1"/>
</dbReference>
<evidence type="ECO:0000256" key="3">
    <source>
        <dbReference type="ARBA" id="ARBA00022598"/>
    </source>
</evidence>
<dbReference type="InterPro" id="IPR044140">
    <property type="entry name" value="ProRS_anticodon_short"/>
</dbReference>
<evidence type="ECO:0000259" key="10">
    <source>
        <dbReference type="PROSITE" id="PS50862"/>
    </source>
</evidence>
<dbReference type="Pfam" id="PF00587">
    <property type="entry name" value="tRNA-synt_2b"/>
    <property type="match status" value="1"/>
</dbReference>
<dbReference type="STRING" id="1802338.A2541_00800"/>
<keyword evidence="6" id="KW-0648">Protein biosynthesis</keyword>
<dbReference type="GO" id="GO:0005524">
    <property type="term" value="F:ATP binding"/>
    <property type="evidence" value="ECO:0007669"/>
    <property type="project" value="UniProtKB-KW"/>
</dbReference>
<dbReference type="PANTHER" id="PTHR42753">
    <property type="entry name" value="MITOCHONDRIAL RIBOSOME PROTEIN L39/PROLYL-TRNA LIGASE FAMILY MEMBER"/>
    <property type="match status" value="1"/>
</dbReference>
<feature type="domain" description="Aminoacyl-transfer RNA synthetases class-II family profile" evidence="10">
    <location>
        <begin position="38"/>
        <end position="318"/>
    </location>
</feature>
<dbReference type="PANTHER" id="PTHR42753:SF2">
    <property type="entry name" value="PROLINE--TRNA LIGASE"/>
    <property type="match status" value="1"/>
</dbReference>
<evidence type="ECO:0000256" key="2">
    <source>
        <dbReference type="ARBA" id="ARBA00019110"/>
    </source>
</evidence>
<dbReference type="EC" id="6.1.1.15" evidence="1"/>
<dbReference type="GO" id="GO:0006433">
    <property type="term" value="P:prolyl-tRNA aminoacylation"/>
    <property type="evidence" value="ECO:0007669"/>
    <property type="project" value="InterPro"/>
</dbReference>
<evidence type="ECO:0000256" key="8">
    <source>
        <dbReference type="ARBA" id="ARBA00029731"/>
    </source>
</evidence>
<dbReference type="InterPro" id="IPR006195">
    <property type="entry name" value="aa-tRNA-synth_II"/>
</dbReference>
<evidence type="ECO:0000313" key="12">
    <source>
        <dbReference type="Proteomes" id="UP000176965"/>
    </source>
</evidence>
<evidence type="ECO:0000256" key="1">
    <source>
        <dbReference type="ARBA" id="ARBA00012831"/>
    </source>
</evidence>
<evidence type="ECO:0000256" key="9">
    <source>
        <dbReference type="ARBA" id="ARBA00047671"/>
    </source>
</evidence>
<dbReference type="Pfam" id="PF03129">
    <property type="entry name" value="HGTP_anticodon"/>
    <property type="match status" value="1"/>
</dbReference>
<dbReference type="PROSITE" id="PS50862">
    <property type="entry name" value="AA_TRNA_LIGASE_II"/>
    <property type="match status" value="1"/>
</dbReference>
<comment type="catalytic activity">
    <reaction evidence="9">
        <text>tRNA(Pro) + L-proline + ATP = L-prolyl-tRNA(Pro) + AMP + diphosphate</text>
        <dbReference type="Rhea" id="RHEA:14305"/>
        <dbReference type="Rhea" id="RHEA-COMP:9700"/>
        <dbReference type="Rhea" id="RHEA-COMP:9702"/>
        <dbReference type="ChEBI" id="CHEBI:30616"/>
        <dbReference type="ChEBI" id="CHEBI:33019"/>
        <dbReference type="ChEBI" id="CHEBI:60039"/>
        <dbReference type="ChEBI" id="CHEBI:78442"/>
        <dbReference type="ChEBI" id="CHEBI:78532"/>
        <dbReference type="ChEBI" id="CHEBI:456215"/>
        <dbReference type="EC" id="6.1.1.15"/>
    </reaction>
</comment>
<dbReference type="CDD" id="cd00861">
    <property type="entry name" value="ProRS_anticodon_short"/>
    <property type="match status" value="1"/>
</dbReference>
<dbReference type="SUPFAM" id="SSF55681">
    <property type="entry name" value="Class II aaRS and biotin synthetases"/>
    <property type="match status" value="1"/>
</dbReference>
<proteinExistence type="predicted"/>
<gene>
    <name evidence="11" type="ORF">A2541_00800</name>
</gene>
<dbReference type="GO" id="GO:0004827">
    <property type="term" value="F:proline-tRNA ligase activity"/>
    <property type="evidence" value="ECO:0007669"/>
    <property type="project" value="UniProtKB-EC"/>
</dbReference>
<sequence>MYQSKLFSKTRKEAPKDEVSKNAELLIKAGFINKEMAGVYSYLPLGLRVLNKINNIIREEMNQIGGQEIFLTSLQEKETWEKTNRWDDKIVDNWFKTKLKNETELGLAFTHEEALTRLMKDHIRSYKDLPSYPYQIQTKFRNEARAKSGIIRCREFLMKDMYSFSRNEKEHLEFYEKAKEAYKNIFKRVGLGDKTYLTFASGGSFSKYSHEFQTITDSGEDIIYLDEKKGLAVNKEVLTGTVLKDLDLEEKKLKEVKAVEVGNIFTLGTKFSEPFGLTYLDEKGEKNLVFMGSYGIGPGRVMGTVAEALSDNKGLVWPSEIAPFYVHLIEIGDKKEVRKMAEDLYKNLQKNKIEVLFDDRDLRPGEKFADSDLLGIPLRIIVSEKTLASGEYEIKERASEKVSMIKEKDLLNFVIEYK</sequence>
<accession>A0A1G2PG67</accession>
<dbReference type="AlphaFoldDB" id="A0A1G2PG67"/>
<dbReference type="EMBL" id="MHSQ01000017">
    <property type="protein sequence ID" value="OHA47310.1"/>
    <property type="molecule type" value="Genomic_DNA"/>
</dbReference>
<dbReference type="GO" id="GO:0005737">
    <property type="term" value="C:cytoplasm"/>
    <property type="evidence" value="ECO:0007669"/>
    <property type="project" value="InterPro"/>
</dbReference>
<keyword evidence="5" id="KW-0067">ATP-binding</keyword>
<keyword evidence="4" id="KW-0547">Nucleotide-binding</keyword>
<dbReference type="InterPro" id="IPR050062">
    <property type="entry name" value="Pro-tRNA_synthetase"/>
</dbReference>
<name>A0A1G2PG67_9BACT</name>
<dbReference type="InterPro" id="IPR002314">
    <property type="entry name" value="aa-tRNA-synt_IIb"/>
</dbReference>
<comment type="caution">
    <text evidence="11">The sequence shown here is derived from an EMBL/GenBank/DDBJ whole genome shotgun (WGS) entry which is preliminary data.</text>
</comment>
<keyword evidence="7 11" id="KW-0030">Aminoacyl-tRNA synthetase</keyword>
<dbReference type="Gene3D" id="3.40.50.800">
    <property type="entry name" value="Anticodon-binding domain"/>
    <property type="match status" value="1"/>
</dbReference>
<reference evidence="11 12" key="1">
    <citation type="journal article" date="2016" name="Nat. Commun.">
        <title>Thousands of microbial genomes shed light on interconnected biogeochemical processes in an aquifer system.</title>
        <authorList>
            <person name="Anantharaman K."/>
            <person name="Brown C.T."/>
            <person name="Hug L.A."/>
            <person name="Sharon I."/>
            <person name="Castelle C.J."/>
            <person name="Probst A.J."/>
            <person name="Thomas B.C."/>
            <person name="Singh A."/>
            <person name="Wilkins M.J."/>
            <person name="Karaoz U."/>
            <person name="Brodie E.L."/>
            <person name="Williams K.H."/>
            <person name="Hubbard S.S."/>
            <person name="Banfield J.F."/>
        </authorList>
    </citation>
    <scope>NUCLEOTIDE SEQUENCE [LARGE SCALE GENOMIC DNA]</scope>
</reference>
<evidence type="ECO:0000256" key="6">
    <source>
        <dbReference type="ARBA" id="ARBA00022917"/>
    </source>
</evidence>
<evidence type="ECO:0000256" key="4">
    <source>
        <dbReference type="ARBA" id="ARBA00022741"/>
    </source>
</evidence>
<dbReference type="Proteomes" id="UP000176965">
    <property type="component" value="Unassembled WGS sequence"/>
</dbReference>
<dbReference type="InterPro" id="IPR004154">
    <property type="entry name" value="Anticodon-bd"/>
</dbReference>
<organism evidence="11 12">
    <name type="scientific">Candidatus Taylorbacteria bacterium RIFOXYD2_FULL_36_9</name>
    <dbReference type="NCBI Taxonomy" id="1802338"/>
    <lineage>
        <taxon>Bacteria</taxon>
        <taxon>Candidatus Tayloriibacteriota</taxon>
    </lineage>
</organism>
<evidence type="ECO:0000256" key="7">
    <source>
        <dbReference type="ARBA" id="ARBA00023146"/>
    </source>
</evidence>
<dbReference type="PRINTS" id="PR01046">
    <property type="entry name" value="TRNASYNTHPRO"/>
</dbReference>
<dbReference type="InterPro" id="IPR002316">
    <property type="entry name" value="Pro-tRNA-ligase_IIa"/>
</dbReference>
<evidence type="ECO:0000256" key="5">
    <source>
        <dbReference type="ARBA" id="ARBA00022840"/>
    </source>
</evidence>
<dbReference type="Gene3D" id="3.30.930.10">
    <property type="entry name" value="Bira Bifunctional Protein, Domain 2"/>
    <property type="match status" value="1"/>
</dbReference>
<dbReference type="InterPro" id="IPR045864">
    <property type="entry name" value="aa-tRNA-synth_II/BPL/LPL"/>
</dbReference>
<dbReference type="InterPro" id="IPR036621">
    <property type="entry name" value="Anticodon-bd_dom_sf"/>
</dbReference>
<evidence type="ECO:0000313" key="11">
    <source>
        <dbReference type="EMBL" id="OHA47310.1"/>
    </source>
</evidence>